<feature type="domain" description="Peptidase S8/S53" evidence="5">
    <location>
        <begin position="273"/>
        <end position="599"/>
    </location>
</feature>
<comment type="caution">
    <text evidence="6">The sequence shown here is derived from an EMBL/GenBank/DDBJ whole genome shotgun (WGS) entry which is preliminary data.</text>
</comment>
<reference evidence="6 7" key="1">
    <citation type="submission" date="2023-09" db="EMBL/GenBank/DDBJ databases">
        <authorList>
            <person name="Rey-Velasco X."/>
        </authorList>
    </citation>
    <scope>NUCLEOTIDE SEQUENCE [LARGE SCALE GENOMIC DNA]</scope>
    <source>
        <strain evidence="6 7">F188</strain>
    </source>
</reference>
<dbReference type="InterPro" id="IPR015500">
    <property type="entry name" value="Peptidase_S8_subtilisin-rel"/>
</dbReference>
<keyword evidence="7" id="KW-1185">Reference proteome</keyword>
<comment type="similarity">
    <text evidence="4">Belongs to the peptidase S8 family.</text>
</comment>
<evidence type="ECO:0000313" key="7">
    <source>
        <dbReference type="Proteomes" id="UP001261624"/>
    </source>
</evidence>
<dbReference type="EMBL" id="JAVRHM010000024">
    <property type="protein sequence ID" value="MDT0691384.1"/>
    <property type="molecule type" value="Genomic_DNA"/>
</dbReference>
<name>A0ABU3E5W7_9FLAO</name>
<keyword evidence="2 4" id="KW-0378">Hydrolase</keyword>
<dbReference type="InterPro" id="IPR036852">
    <property type="entry name" value="Peptidase_S8/S53_dom_sf"/>
</dbReference>
<dbReference type="SUPFAM" id="SSF52743">
    <property type="entry name" value="Subtilisin-like"/>
    <property type="match status" value="1"/>
</dbReference>
<keyword evidence="1 4" id="KW-0645">Protease</keyword>
<dbReference type="Proteomes" id="UP001261624">
    <property type="component" value="Unassembled WGS sequence"/>
</dbReference>
<sequence>MPKRNHLRILANQQFEEAGEVKFNYGFATQEEEVNREPNYILMARAFSNDLRSFRRDLQEKRASKDDEIDVPYDIDYVEIDFIGQFNIEKYYQIWYNTFGLEGVSFTEYNRTAIFSITDREKFRLFINSVETLIRKGLENINEVIPSRYILYVKNFKLLTLTDILQVTAEHIGNVVVLKTIELPANSEIENNILNALEKYLNDHLIEYLIDRENHRLEIFDATLDQLITIAQNFDVIESITSSLSGVIRPGVYNVPERGFGFEIANSNENLPLIGILDTGISMQTPLAAITLQDDTFSLDGNPLIDNYNRNGHGTMVGALASLGKYNHTNEFKGEVNADAKLLSMKLLSNGDGYLSEKGVIDMLYRAKTKYPSLDLFVLTFCYKTHKKTNETFSNYTYELDKFAHETDSLIFISTGNNPHALNENTDYDIDYFNNEHTNLNTPADSMNNITVGAAADGLYNGAFNGISSGKEFPTIYSRKDHVDLSVLYPPKKKNKNLFKPDILESGGDYGFYEPNTIDFMENAAMSVLSSNPAMGFTKDVGTSLAAPLAANLAAKLKIAYPDLKSQTIKALIINGASLENTKYPAAYENLLNRTSGYGILEAQSTIFSNENAATLVLEDSIKAEEQKIYPLNFPDYLLTTDLGKKRGILKVTATLCFSFRPLQHNQLTYCPIHMAFCVFRNHTSNQINAKDKDLNSKLRTGQTWSQSAREKSNPLPYSNVQKIEFFINLDHLRSEEKTLKLAVQSRLSNQIMASQIENYPNKFNFSLVVKIEETTKSPTGRLYDELRAINKVEIITAAQADADLEGEV</sequence>
<keyword evidence="3 4" id="KW-0720">Serine protease</keyword>
<dbReference type="Gene3D" id="3.40.50.200">
    <property type="entry name" value="Peptidase S8/S53 domain"/>
    <property type="match status" value="1"/>
</dbReference>
<evidence type="ECO:0000313" key="6">
    <source>
        <dbReference type="EMBL" id="MDT0691384.1"/>
    </source>
</evidence>
<accession>A0ABU3E5W7</accession>
<feature type="active site" description="Charge relay system" evidence="4">
    <location>
        <position position="544"/>
    </location>
</feature>
<dbReference type="RefSeq" id="WP_311686783.1">
    <property type="nucleotide sequence ID" value="NZ_JAVRHM010000024.1"/>
</dbReference>
<dbReference type="PRINTS" id="PR00723">
    <property type="entry name" value="SUBTILISIN"/>
</dbReference>
<dbReference type="PROSITE" id="PS51892">
    <property type="entry name" value="SUBTILASE"/>
    <property type="match status" value="1"/>
</dbReference>
<organism evidence="6 7">
    <name type="scientific">Autumnicola patrickiae</name>
    <dbReference type="NCBI Taxonomy" id="3075591"/>
    <lineage>
        <taxon>Bacteria</taxon>
        <taxon>Pseudomonadati</taxon>
        <taxon>Bacteroidota</taxon>
        <taxon>Flavobacteriia</taxon>
        <taxon>Flavobacteriales</taxon>
        <taxon>Flavobacteriaceae</taxon>
        <taxon>Autumnicola</taxon>
    </lineage>
</organism>
<feature type="active site" description="Charge relay system" evidence="4">
    <location>
        <position position="278"/>
    </location>
</feature>
<evidence type="ECO:0000256" key="1">
    <source>
        <dbReference type="ARBA" id="ARBA00022670"/>
    </source>
</evidence>
<evidence type="ECO:0000256" key="2">
    <source>
        <dbReference type="ARBA" id="ARBA00022801"/>
    </source>
</evidence>
<gene>
    <name evidence="6" type="ORF">RM549_16430</name>
</gene>
<dbReference type="InterPro" id="IPR000209">
    <property type="entry name" value="Peptidase_S8/S53_dom"/>
</dbReference>
<evidence type="ECO:0000256" key="3">
    <source>
        <dbReference type="ARBA" id="ARBA00022825"/>
    </source>
</evidence>
<feature type="active site" description="Charge relay system" evidence="4">
    <location>
        <position position="313"/>
    </location>
</feature>
<proteinExistence type="inferred from homology"/>
<protein>
    <submittedName>
        <fullName evidence="6">S8 family serine peptidase</fullName>
    </submittedName>
</protein>
<evidence type="ECO:0000256" key="4">
    <source>
        <dbReference type="PROSITE-ProRule" id="PRU01240"/>
    </source>
</evidence>
<dbReference type="Pfam" id="PF00082">
    <property type="entry name" value="Peptidase_S8"/>
    <property type="match status" value="1"/>
</dbReference>
<evidence type="ECO:0000259" key="5">
    <source>
        <dbReference type="Pfam" id="PF00082"/>
    </source>
</evidence>